<accession>A0A2U1N612</accession>
<dbReference type="InterPro" id="IPR000270">
    <property type="entry name" value="PB1_dom"/>
</dbReference>
<dbReference type="InterPro" id="IPR045012">
    <property type="entry name" value="NLP"/>
</dbReference>
<dbReference type="EMBL" id="PKPP01003537">
    <property type="protein sequence ID" value="PWA68933.1"/>
    <property type="molecule type" value="Genomic_DNA"/>
</dbReference>
<dbReference type="PANTHER" id="PTHR32002:SF35">
    <property type="entry name" value="PROTEIN NLP6"/>
    <property type="match status" value="1"/>
</dbReference>
<gene>
    <name evidence="3" type="ORF">CTI12_AA301120</name>
</gene>
<evidence type="ECO:0000259" key="2">
    <source>
        <dbReference type="PROSITE" id="PS51745"/>
    </source>
</evidence>
<organism evidence="3 4">
    <name type="scientific">Artemisia annua</name>
    <name type="common">Sweet wormwood</name>
    <dbReference type="NCBI Taxonomy" id="35608"/>
    <lineage>
        <taxon>Eukaryota</taxon>
        <taxon>Viridiplantae</taxon>
        <taxon>Streptophyta</taxon>
        <taxon>Embryophyta</taxon>
        <taxon>Tracheophyta</taxon>
        <taxon>Spermatophyta</taxon>
        <taxon>Magnoliopsida</taxon>
        <taxon>eudicotyledons</taxon>
        <taxon>Gunneridae</taxon>
        <taxon>Pentapetalae</taxon>
        <taxon>asterids</taxon>
        <taxon>campanulids</taxon>
        <taxon>Asterales</taxon>
        <taxon>Asteraceae</taxon>
        <taxon>Asteroideae</taxon>
        <taxon>Anthemideae</taxon>
        <taxon>Artemisiinae</taxon>
        <taxon>Artemisia</taxon>
    </lineage>
</organism>
<evidence type="ECO:0000256" key="1">
    <source>
        <dbReference type="SAM" id="MobiDB-lite"/>
    </source>
</evidence>
<dbReference type="STRING" id="35608.A0A2U1N612"/>
<dbReference type="PROSITE" id="PS51745">
    <property type="entry name" value="PB1"/>
    <property type="match status" value="1"/>
</dbReference>
<reference evidence="3 4" key="1">
    <citation type="journal article" date="2018" name="Mol. Plant">
        <title>The genome of Artemisia annua provides insight into the evolution of Asteraceae family and artemisinin biosynthesis.</title>
        <authorList>
            <person name="Shen Q."/>
            <person name="Zhang L."/>
            <person name="Liao Z."/>
            <person name="Wang S."/>
            <person name="Yan T."/>
            <person name="Shi P."/>
            <person name="Liu M."/>
            <person name="Fu X."/>
            <person name="Pan Q."/>
            <person name="Wang Y."/>
            <person name="Lv Z."/>
            <person name="Lu X."/>
            <person name="Zhang F."/>
            <person name="Jiang W."/>
            <person name="Ma Y."/>
            <person name="Chen M."/>
            <person name="Hao X."/>
            <person name="Li L."/>
            <person name="Tang Y."/>
            <person name="Lv G."/>
            <person name="Zhou Y."/>
            <person name="Sun X."/>
            <person name="Brodelius P.E."/>
            <person name="Rose J.K.C."/>
            <person name="Tang K."/>
        </authorList>
    </citation>
    <scope>NUCLEOTIDE SEQUENCE [LARGE SCALE GENOMIC DNA]</scope>
    <source>
        <strain evidence="4">cv. Huhao1</strain>
        <tissue evidence="3">Leaf</tissue>
    </source>
</reference>
<sequence length="128" mass="14493">MQNRDHLTDSTEKPKNETNIINPGSSPVYVSPKQIVARVVSDIKKVTVKATFKDDIIKFQLPTSSGLFELENEVAQRIKLQNKRVRLKYRDEDDDMILLACDADLHNLLGNSPSNNCIIKLSIQLVDE</sequence>
<keyword evidence="4" id="KW-1185">Reference proteome</keyword>
<dbReference type="AlphaFoldDB" id="A0A2U1N612"/>
<proteinExistence type="predicted"/>
<dbReference type="Pfam" id="PF00564">
    <property type="entry name" value="PB1"/>
    <property type="match status" value="1"/>
</dbReference>
<dbReference type="GO" id="GO:0003700">
    <property type="term" value="F:DNA-binding transcription factor activity"/>
    <property type="evidence" value="ECO:0007669"/>
    <property type="project" value="InterPro"/>
</dbReference>
<comment type="caution">
    <text evidence="3">The sequence shown here is derived from an EMBL/GenBank/DDBJ whole genome shotgun (WGS) entry which is preliminary data.</text>
</comment>
<dbReference type="PANTHER" id="PTHR32002">
    <property type="entry name" value="PROTEIN NLP8"/>
    <property type="match status" value="1"/>
</dbReference>
<dbReference type="OrthoDB" id="1740180at2759"/>
<dbReference type="Gene3D" id="3.10.20.90">
    <property type="entry name" value="Phosphatidylinositol 3-kinase Catalytic Subunit, Chain A, domain 1"/>
    <property type="match status" value="1"/>
</dbReference>
<protein>
    <submittedName>
        <fullName evidence="3">NIN-like protein</fullName>
    </submittedName>
</protein>
<feature type="domain" description="PB1" evidence="2">
    <location>
        <begin position="45"/>
        <end position="126"/>
    </location>
</feature>
<dbReference type="InterPro" id="IPR053793">
    <property type="entry name" value="PB1-like"/>
</dbReference>
<feature type="region of interest" description="Disordered" evidence="1">
    <location>
        <begin position="1"/>
        <end position="25"/>
    </location>
</feature>
<dbReference type="Proteomes" id="UP000245207">
    <property type="component" value="Unassembled WGS sequence"/>
</dbReference>
<evidence type="ECO:0000313" key="4">
    <source>
        <dbReference type="Proteomes" id="UP000245207"/>
    </source>
</evidence>
<dbReference type="SMART" id="SM00666">
    <property type="entry name" value="PB1"/>
    <property type="match status" value="1"/>
</dbReference>
<feature type="compositionally biased region" description="Basic and acidic residues" evidence="1">
    <location>
        <begin position="1"/>
        <end position="16"/>
    </location>
</feature>
<evidence type="ECO:0000313" key="3">
    <source>
        <dbReference type="EMBL" id="PWA68933.1"/>
    </source>
</evidence>
<dbReference type="SUPFAM" id="SSF54277">
    <property type="entry name" value="CAD &amp; PB1 domains"/>
    <property type="match status" value="1"/>
</dbReference>
<name>A0A2U1N612_ARTAN</name>